<dbReference type="InParanoid" id="D2UXL7"/>
<protein>
    <submittedName>
        <fullName evidence="2">Predicted protein</fullName>
    </submittedName>
</protein>
<name>D2UXL7_NAEGR</name>
<dbReference type="GeneID" id="8863773"/>
<dbReference type="InterPro" id="IPR039859">
    <property type="entry name" value="PFA4/ZDH16/20/ERF2-like"/>
</dbReference>
<keyword evidence="3" id="KW-1185">Reference proteome</keyword>
<dbReference type="EMBL" id="GG738845">
    <property type="protein sequence ID" value="EFC50305.1"/>
    <property type="molecule type" value="Genomic_DNA"/>
</dbReference>
<keyword evidence="1" id="KW-0472">Membrane</keyword>
<dbReference type="STRING" id="5762.D2UXL7"/>
<dbReference type="PANTHER" id="PTHR12246">
    <property type="entry name" value="PALMITOYLTRANSFERASE ZDHHC16"/>
    <property type="match status" value="1"/>
</dbReference>
<accession>D2UXL7</accession>
<evidence type="ECO:0000313" key="2">
    <source>
        <dbReference type="EMBL" id="EFC50305.1"/>
    </source>
</evidence>
<dbReference type="AlphaFoldDB" id="D2UXL7"/>
<reference evidence="2 3" key="1">
    <citation type="journal article" date="2010" name="Cell">
        <title>The genome of Naegleria gruberi illuminates early eukaryotic versatility.</title>
        <authorList>
            <person name="Fritz-Laylin L.K."/>
            <person name="Prochnik S.E."/>
            <person name="Ginger M.L."/>
            <person name="Dacks J.B."/>
            <person name="Carpenter M.L."/>
            <person name="Field M.C."/>
            <person name="Kuo A."/>
            <person name="Paredez A."/>
            <person name="Chapman J."/>
            <person name="Pham J."/>
            <person name="Shu S."/>
            <person name="Neupane R."/>
            <person name="Cipriano M."/>
            <person name="Mancuso J."/>
            <person name="Tu H."/>
            <person name="Salamov A."/>
            <person name="Lindquist E."/>
            <person name="Shapiro H."/>
            <person name="Lucas S."/>
            <person name="Grigoriev I.V."/>
            <person name="Cande W.Z."/>
            <person name="Fulton C."/>
            <person name="Rokhsar D.S."/>
            <person name="Dawson S.C."/>
        </authorList>
    </citation>
    <scope>NUCLEOTIDE SEQUENCE [LARGE SCALE GENOMIC DNA]</scope>
    <source>
        <strain evidence="2 3">NEG-M</strain>
    </source>
</reference>
<evidence type="ECO:0000256" key="1">
    <source>
        <dbReference type="SAM" id="Phobius"/>
    </source>
</evidence>
<dbReference type="KEGG" id="ngr:NAEGRDRAFT_61170"/>
<keyword evidence="1" id="KW-0812">Transmembrane</keyword>
<dbReference type="GO" id="GO:0016409">
    <property type="term" value="F:palmitoyltransferase activity"/>
    <property type="evidence" value="ECO:0007669"/>
    <property type="project" value="InterPro"/>
</dbReference>
<organism evidence="3">
    <name type="scientific">Naegleria gruberi</name>
    <name type="common">Amoeba</name>
    <dbReference type="NCBI Taxonomy" id="5762"/>
    <lineage>
        <taxon>Eukaryota</taxon>
        <taxon>Discoba</taxon>
        <taxon>Heterolobosea</taxon>
        <taxon>Tetramitia</taxon>
        <taxon>Eutetramitia</taxon>
        <taxon>Vahlkampfiidae</taxon>
        <taxon>Naegleria</taxon>
    </lineage>
</organism>
<gene>
    <name evidence="2" type="ORF">NAEGRDRAFT_61170</name>
</gene>
<proteinExistence type="predicted"/>
<feature type="transmembrane region" description="Helical" evidence="1">
    <location>
        <begin position="26"/>
        <end position="47"/>
    </location>
</feature>
<keyword evidence="1" id="KW-1133">Transmembrane helix</keyword>
<sequence>MSKVMFKTLQQHGSQSTFNFFTFNNLWVYILSFCFGFSMFFFAGYHFKLIICNTTTIESLDKERRLYEQHHCEAPYDIGVLRNIKSILGDNPILWLSPFHIDYEGDGCHYPLKSSNNYEVVASVDN</sequence>
<dbReference type="VEuPathDB" id="AmoebaDB:NAEGRDRAFT_61170"/>
<dbReference type="OrthoDB" id="331948at2759"/>
<dbReference type="RefSeq" id="XP_002683049.1">
    <property type="nucleotide sequence ID" value="XM_002683003.1"/>
</dbReference>
<evidence type="ECO:0000313" key="3">
    <source>
        <dbReference type="Proteomes" id="UP000006671"/>
    </source>
</evidence>
<dbReference type="Proteomes" id="UP000006671">
    <property type="component" value="Unassembled WGS sequence"/>
</dbReference>